<keyword evidence="1" id="KW-0812">Transmembrane</keyword>
<proteinExistence type="predicted"/>
<keyword evidence="3" id="KW-1185">Reference proteome</keyword>
<dbReference type="RefSeq" id="WP_171579333.1">
    <property type="nucleotide sequence ID" value="NZ_JAAVLX010000003.1"/>
</dbReference>
<dbReference type="EMBL" id="JAAVLX010000003">
    <property type="protein sequence ID" value="NOJ40107.1"/>
    <property type="molecule type" value="Genomic_DNA"/>
</dbReference>
<keyword evidence="1" id="KW-1133">Transmembrane helix</keyword>
<reference evidence="2 3" key="1">
    <citation type="submission" date="2020-03" db="EMBL/GenBank/DDBJ databases">
        <title>Bradyrhizobium diversity isolated from nodules of Indigofera sp.</title>
        <authorList>
            <person name="Klepa M."/>
            <person name="Helene L."/>
            <person name="Hungria M."/>
        </authorList>
    </citation>
    <scope>NUCLEOTIDE SEQUENCE [LARGE SCALE GENOMIC DNA]</scope>
    <source>
        <strain evidence="2 3">WSM 1791</strain>
    </source>
</reference>
<evidence type="ECO:0000313" key="3">
    <source>
        <dbReference type="Proteomes" id="UP000544122"/>
    </source>
</evidence>
<dbReference type="AlphaFoldDB" id="A0A7Y4GRI9"/>
<feature type="transmembrane region" description="Helical" evidence="1">
    <location>
        <begin position="7"/>
        <end position="29"/>
    </location>
</feature>
<evidence type="ECO:0000313" key="2">
    <source>
        <dbReference type="EMBL" id="NOJ40107.1"/>
    </source>
</evidence>
<keyword evidence="1" id="KW-0472">Membrane</keyword>
<accession>A0A7Y4GRI9</accession>
<organism evidence="2 3">
    <name type="scientific">Bradyrhizobium australiense</name>
    <dbReference type="NCBI Taxonomy" id="2721161"/>
    <lineage>
        <taxon>Bacteria</taxon>
        <taxon>Pseudomonadati</taxon>
        <taxon>Pseudomonadota</taxon>
        <taxon>Alphaproteobacteria</taxon>
        <taxon>Hyphomicrobiales</taxon>
        <taxon>Nitrobacteraceae</taxon>
        <taxon>Bradyrhizobium</taxon>
    </lineage>
</organism>
<dbReference type="Proteomes" id="UP000544122">
    <property type="component" value="Unassembled WGS sequence"/>
</dbReference>
<evidence type="ECO:0000256" key="1">
    <source>
        <dbReference type="SAM" id="Phobius"/>
    </source>
</evidence>
<sequence length="78" mass="8624">MIDREAAAYWIPHLWGMTVVWVAHLAVIASEAKQSIAPLAEAWIASSLSLLAMTWKLTPRLSSVTLCEERGHAARLEP</sequence>
<comment type="caution">
    <text evidence="2">The sequence shown here is derived from an EMBL/GenBank/DDBJ whole genome shotgun (WGS) entry which is preliminary data.</text>
</comment>
<name>A0A7Y4GRI9_9BRAD</name>
<gene>
    <name evidence="2" type="ORF">HCN58_10925</name>
</gene>
<protein>
    <submittedName>
        <fullName evidence="2">Uncharacterized protein</fullName>
    </submittedName>
</protein>